<dbReference type="Proteomes" id="UP000184123">
    <property type="component" value="Unassembled WGS sequence"/>
</dbReference>
<dbReference type="AlphaFoldDB" id="A0A1M7KUP5"/>
<proteinExistence type="inferred from homology"/>
<dbReference type="Pfam" id="PF03658">
    <property type="entry name" value="Ub-RnfH"/>
    <property type="match status" value="1"/>
</dbReference>
<dbReference type="OrthoDB" id="9796575at2"/>
<evidence type="ECO:0000313" key="3">
    <source>
        <dbReference type="EMBL" id="GEN25589.1"/>
    </source>
</evidence>
<dbReference type="PANTHER" id="PTHR37483:SF1">
    <property type="entry name" value="UPF0125 PROTEIN RATB"/>
    <property type="match status" value="1"/>
</dbReference>
<evidence type="ECO:0000313" key="6">
    <source>
        <dbReference type="Proteomes" id="UP000321726"/>
    </source>
</evidence>
<dbReference type="STRING" id="44933.SAMN05660971_03619"/>
<dbReference type="EMBL" id="FRCA01000011">
    <property type="protein sequence ID" value="SHM69201.1"/>
    <property type="molecule type" value="Genomic_DNA"/>
</dbReference>
<reference evidence="3 6" key="2">
    <citation type="submission" date="2019-07" db="EMBL/GenBank/DDBJ databases">
        <title>Whole genome shotgun sequence of Halomonas cupida NBRC 102219.</title>
        <authorList>
            <person name="Hosoyama A."/>
            <person name="Uohara A."/>
            <person name="Ohji S."/>
            <person name="Ichikawa N."/>
        </authorList>
    </citation>
    <scope>NUCLEOTIDE SEQUENCE [LARGE SCALE GENOMIC DNA]</scope>
    <source>
        <strain evidence="3 6">NBRC 102219</strain>
    </source>
</reference>
<dbReference type="Gene3D" id="3.10.20.280">
    <property type="entry name" value="RnfH-like"/>
    <property type="match status" value="1"/>
</dbReference>
<evidence type="ECO:0000313" key="5">
    <source>
        <dbReference type="Proteomes" id="UP000184123"/>
    </source>
</evidence>
<dbReference type="EMBL" id="BJXU01000155">
    <property type="protein sequence ID" value="GEN25589.1"/>
    <property type="molecule type" value="Genomic_DNA"/>
</dbReference>
<gene>
    <name evidence="3" type="ORF">HCU01_35380</name>
    <name evidence="4" type="ORF">SAMN05660971_03619</name>
</gene>
<sequence>MAVDSSTSAGSIEVEVAYASPERQHIVSLEVPTGTTATQAVALAHLERLFPDLSAEGLGEAPIGIFGKALRNPQQHVLRSGDRVEVYRPLTIDPKAARQARAQKGRT</sequence>
<comment type="similarity">
    <text evidence="1 2">Belongs to the UPF0125 (RnfH) family.</text>
</comment>
<dbReference type="InterPro" id="IPR016155">
    <property type="entry name" value="Mopterin_synth/thiamin_S_b"/>
</dbReference>
<dbReference type="PANTHER" id="PTHR37483">
    <property type="entry name" value="UPF0125 PROTEIN RATB"/>
    <property type="match status" value="1"/>
</dbReference>
<evidence type="ECO:0000313" key="4">
    <source>
        <dbReference type="EMBL" id="SHM69201.1"/>
    </source>
</evidence>
<name>A0A1M7KUP5_9GAMM</name>
<evidence type="ECO:0000256" key="2">
    <source>
        <dbReference type="HAMAP-Rule" id="MF_00460"/>
    </source>
</evidence>
<organism evidence="4 5">
    <name type="scientific">Halomonas cupida</name>
    <dbReference type="NCBI Taxonomy" id="44933"/>
    <lineage>
        <taxon>Bacteria</taxon>
        <taxon>Pseudomonadati</taxon>
        <taxon>Pseudomonadota</taxon>
        <taxon>Gammaproteobacteria</taxon>
        <taxon>Oceanospirillales</taxon>
        <taxon>Halomonadaceae</taxon>
        <taxon>Halomonas</taxon>
    </lineage>
</organism>
<dbReference type="HAMAP" id="MF_00460">
    <property type="entry name" value="UPF0125_RnfH"/>
    <property type="match status" value="1"/>
</dbReference>
<dbReference type="SUPFAM" id="SSF54285">
    <property type="entry name" value="MoaD/ThiS"/>
    <property type="match status" value="1"/>
</dbReference>
<keyword evidence="6" id="KW-1185">Reference proteome</keyword>
<dbReference type="RefSeq" id="WP_073436617.1">
    <property type="nucleotide sequence ID" value="NZ_BJXU01000155.1"/>
</dbReference>
<dbReference type="Proteomes" id="UP000321726">
    <property type="component" value="Unassembled WGS sequence"/>
</dbReference>
<evidence type="ECO:0000256" key="1">
    <source>
        <dbReference type="ARBA" id="ARBA00010645"/>
    </source>
</evidence>
<dbReference type="InterPro" id="IPR037021">
    <property type="entry name" value="RnfH_sf"/>
</dbReference>
<accession>A0A1M7KUP5</accession>
<dbReference type="NCBIfam" id="NF002490">
    <property type="entry name" value="PRK01777.1"/>
    <property type="match status" value="1"/>
</dbReference>
<protein>
    <recommendedName>
        <fullName evidence="2">UPF0125 protein HCU01_35380</fullName>
    </recommendedName>
</protein>
<dbReference type="InterPro" id="IPR005346">
    <property type="entry name" value="RnfH"/>
</dbReference>
<reference evidence="4 5" key="1">
    <citation type="submission" date="2016-11" db="EMBL/GenBank/DDBJ databases">
        <authorList>
            <person name="Jaros S."/>
            <person name="Januszkiewicz K."/>
            <person name="Wedrychowicz H."/>
        </authorList>
    </citation>
    <scope>NUCLEOTIDE SEQUENCE [LARGE SCALE GENOMIC DNA]</scope>
    <source>
        <strain evidence="4 5">DSM 4740</strain>
    </source>
</reference>